<keyword evidence="2" id="KW-0805">Transcription regulation</keyword>
<dbReference type="InterPro" id="IPR046335">
    <property type="entry name" value="LacI/GalR-like_sensor"/>
</dbReference>
<evidence type="ECO:0000256" key="2">
    <source>
        <dbReference type="ARBA" id="ARBA00023015"/>
    </source>
</evidence>
<comment type="caution">
    <text evidence="6">The sequence shown here is derived from an EMBL/GenBank/DDBJ whole genome shotgun (WGS) entry which is preliminary data.</text>
</comment>
<dbReference type="RefSeq" id="WP_144937663.1">
    <property type="nucleotide sequence ID" value="NZ_JBHTIU010000039.1"/>
</dbReference>
<feature type="domain" description="HTH lacI-type" evidence="5">
    <location>
        <begin position="5"/>
        <end position="49"/>
    </location>
</feature>
<dbReference type="EMBL" id="JBHTIU010000039">
    <property type="protein sequence ID" value="MFD0869995.1"/>
    <property type="molecule type" value="Genomic_DNA"/>
</dbReference>
<dbReference type="Proteomes" id="UP001597120">
    <property type="component" value="Unassembled WGS sequence"/>
</dbReference>
<dbReference type="Gene3D" id="3.40.50.2300">
    <property type="match status" value="2"/>
</dbReference>
<dbReference type="SMART" id="SM00354">
    <property type="entry name" value="HTH_LACI"/>
    <property type="match status" value="1"/>
</dbReference>
<dbReference type="Pfam" id="PF13377">
    <property type="entry name" value="Peripla_BP_3"/>
    <property type="match status" value="1"/>
</dbReference>
<dbReference type="CDD" id="cd19974">
    <property type="entry name" value="PBP1_LacI-like"/>
    <property type="match status" value="1"/>
</dbReference>
<evidence type="ECO:0000259" key="5">
    <source>
        <dbReference type="PROSITE" id="PS50932"/>
    </source>
</evidence>
<dbReference type="GO" id="GO:0003677">
    <property type="term" value="F:DNA binding"/>
    <property type="evidence" value="ECO:0007669"/>
    <property type="project" value="UniProtKB-KW"/>
</dbReference>
<gene>
    <name evidence="6" type="ORF">ACFQ03_12610</name>
</gene>
<dbReference type="PROSITE" id="PS50932">
    <property type="entry name" value="HTH_LACI_2"/>
    <property type="match status" value="1"/>
</dbReference>
<evidence type="ECO:0000313" key="6">
    <source>
        <dbReference type="EMBL" id="MFD0869995.1"/>
    </source>
</evidence>
<dbReference type="CDD" id="cd01392">
    <property type="entry name" value="HTH_LacI"/>
    <property type="match status" value="1"/>
</dbReference>
<dbReference type="Pfam" id="PF00356">
    <property type="entry name" value="LacI"/>
    <property type="match status" value="1"/>
</dbReference>
<dbReference type="InterPro" id="IPR028082">
    <property type="entry name" value="Peripla_BP_I"/>
</dbReference>
<evidence type="ECO:0000313" key="7">
    <source>
        <dbReference type="Proteomes" id="UP001597120"/>
    </source>
</evidence>
<protein>
    <submittedName>
        <fullName evidence="6">LacI family DNA-binding transcriptional regulator</fullName>
    </submittedName>
</protein>
<dbReference type="PANTHER" id="PTHR30146:SF148">
    <property type="entry name" value="HTH-TYPE TRANSCRIPTIONAL REPRESSOR PURR-RELATED"/>
    <property type="match status" value="1"/>
</dbReference>
<evidence type="ECO:0000256" key="3">
    <source>
        <dbReference type="ARBA" id="ARBA00023125"/>
    </source>
</evidence>
<evidence type="ECO:0000256" key="1">
    <source>
        <dbReference type="ARBA" id="ARBA00022491"/>
    </source>
</evidence>
<keyword evidence="7" id="KW-1185">Reference proteome</keyword>
<sequence>MRKKVVMQDIADRMNISKNSVSQALSGKDGVSEETRQKIIKTAEEMGYRYKKKTRPSDRQQVKTIGLIASEFAFSMQNFFGQIYLAIESEAQRHGINLLIQSITPAARDSLVLPSFIDNYNVDGILILSHISTDYINKVIDQGIPTVLIDHHHPLIQADAVLTNNRFGAYTAVKHLLDLGHQDIAIIGNVNFSPSYQERWEGYMLALREHGIEPQAERMFIDVQEDGELIDELVTSLDRQPNAWFCLNDGYGFFVCSSLGKAGFRIPEDISVCGFDNSDFSQMSVPKITTIDIDLSRFAHKAFSQLMWRIQHPEEVHVEILLPTHLITRKSTGKRSSGVMQLKK</sequence>
<proteinExistence type="predicted"/>
<reference evidence="7" key="1">
    <citation type="journal article" date="2019" name="Int. J. Syst. Evol. Microbiol.">
        <title>The Global Catalogue of Microorganisms (GCM) 10K type strain sequencing project: providing services to taxonomists for standard genome sequencing and annotation.</title>
        <authorList>
            <consortium name="The Broad Institute Genomics Platform"/>
            <consortium name="The Broad Institute Genome Sequencing Center for Infectious Disease"/>
            <person name="Wu L."/>
            <person name="Ma J."/>
        </authorList>
    </citation>
    <scope>NUCLEOTIDE SEQUENCE [LARGE SCALE GENOMIC DNA]</scope>
    <source>
        <strain evidence="7">CCUG 57263</strain>
    </source>
</reference>
<accession>A0ABW3D9Z0</accession>
<dbReference type="Gene3D" id="1.10.260.40">
    <property type="entry name" value="lambda repressor-like DNA-binding domains"/>
    <property type="match status" value="1"/>
</dbReference>
<keyword evidence="1" id="KW-0678">Repressor</keyword>
<name>A0ABW3D9Z0_9BACL</name>
<evidence type="ECO:0000256" key="4">
    <source>
        <dbReference type="ARBA" id="ARBA00023163"/>
    </source>
</evidence>
<dbReference type="PANTHER" id="PTHR30146">
    <property type="entry name" value="LACI-RELATED TRANSCRIPTIONAL REPRESSOR"/>
    <property type="match status" value="1"/>
</dbReference>
<keyword evidence="4" id="KW-0804">Transcription</keyword>
<dbReference type="SUPFAM" id="SSF53822">
    <property type="entry name" value="Periplasmic binding protein-like I"/>
    <property type="match status" value="1"/>
</dbReference>
<keyword evidence="3 6" id="KW-0238">DNA-binding</keyword>
<organism evidence="6 7">
    <name type="scientific">Paenibacillus residui</name>
    <dbReference type="NCBI Taxonomy" id="629724"/>
    <lineage>
        <taxon>Bacteria</taxon>
        <taxon>Bacillati</taxon>
        <taxon>Bacillota</taxon>
        <taxon>Bacilli</taxon>
        <taxon>Bacillales</taxon>
        <taxon>Paenibacillaceae</taxon>
        <taxon>Paenibacillus</taxon>
    </lineage>
</organism>
<dbReference type="SUPFAM" id="SSF47413">
    <property type="entry name" value="lambda repressor-like DNA-binding domains"/>
    <property type="match status" value="1"/>
</dbReference>
<dbReference type="InterPro" id="IPR010982">
    <property type="entry name" value="Lambda_DNA-bd_dom_sf"/>
</dbReference>
<dbReference type="InterPro" id="IPR000843">
    <property type="entry name" value="HTH_LacI"/>
</dbReference>